<dbReference type="AlphaFoldDB" id="A0A7C9GRN8"/>
<comment type="caution">
    <text evidence="1">The sequence shown here is derived from an EMBL/GenBank/DDBJ whole genome shotgun (WGS) entry which is preliminary data.</text>
</comment>
<dbReference type="RefSeq" id="WP_152579000.1">
    <property type="nucleotide sequence ID" value="NZ_JAATJI010000001.1"/>
</dbReference>
<reference evidence="1 2" key="1">
    <citation type="submission" date="2019-09" db="EMBL/GenBank/DDBJ databases">
        <title>Polymorphobacter sp. isolated from a lake in China.</title>
        <authorList>
            <person name="Liu Z."/>
        </authorList>
    </citation>
    <scope>NUCLEOTIDE SEQUENCE [LARGE SCALE GENOMIC DNA]</scope>
    <source>
        <strain evidence="1 2">D40P</strain>
    </source>
</reference>
<accession>A0A7C9GRN8</accession>
<dbReference type="EMBL" id="WIOL01000007">
    <property type="protein sequence ID" value="MQT18536.1"/>
    <property type="molecule type" value="Genomic_DNA"/>
</dbReference>
<sequence>MNLLRVSVLHIDEMLAATLKFEEVVGWLLAEVRKHPRSSGLTLDRLTSKVRLRLEMEFAHACGTDAVKAAIQQLR</sequence>
<gene>
    <name evidence="1" type="ORF">F3168_14875</name>
</gene>
<proteinExistence type="predicted"/>
<evidence type="ECO:0000313" key="2">
    <source>
        <dbReference type="Proteomes" id="UP000481327"/>
    </source>
</evidence>
<evidence type="ECO:0000313" key="1">
    <source>
        <dbReference type="EMBL" id="MQT18536.1"/>
    </source>
</evidence>
<organism evidence="1 2">
    <name type="scientific">Sandarakinorhabdus fusca</name>
    <dbReference type="NCBI Taxonomy" id="1439888"/>
    <lineage>
        <taxon>Bacteria</taxon>
        <taxon>Pseudomonadati</taxon>
        <taxon>Pseudomonadota</taxon>
        <taxon>Alphaproteobacteria</taxon>
        <taxon>Sphingomonadales</taxon>
        <taxon>Sphingosinicellaceae</taxon>
        <taxon>Sandarakinorhabdus</taxon>
    </lineage>
</organism>
<protein>
    <submittedName>
        <fullName evidence="1">Uncharacterized protein</fullName>
    </submittedName>
</protein>
<keyword evidence="2" id="KW-1185">Reference proteome</keyword>
<name>A0A7C9GRN8_9SPHN</name>
<dbReference type="Proteomes" id="UP000481327">
    <property type="component" value="Unassembled WGS sequence"/>
</dbReference>